<evidence type="ECO:0000256" key="1">
    <source>
        <dbReference type="SAM" id="Phobius"/>
    </source>
</evidence>
<proteinExistence type="predicted"/>
<evidence type="ECO:0000313" key="2">
    <source>
        <dbReference type="EMBL" id="RXG31937.1"/>
    </source>
</evidence>
<dbReference type="InterPro" id="IPR008620">
    <property type="entry name" value="FixH"/>
</dbReference>
<dbReference type="STRING" id="1122159.SAMN02745246_01296"/>
<evidence type="ECO:0000313" key="3">
    <source>
        <dbReference type="Proteomes" id="UP000290608"/>
    </source>
</evidence>
<gene>
    <name evidence="2" type="ORF">DSL99_1239</name>
</gene>
<reference evidence="2 3" key="1">
    <citation type="submission" date="2018-07" db="EMBL/GenBank/DDBJ databases">
        <title>Leeuwenhoekiella genomics.</title>
        <authorList>
            <person name="Tahon G."/>
            <person name="Willems A."/>
        </authorList>
    </citation>
    <scope>NUCLEOTIDE SEQUENCE [LARGE SCALE GENOMIC DNA]</scope>
    <source>
        <strain evidence="2 3">LMG 1345</strain>
    </source>
</reference>
<dbReference type="Pfam" id="PF05751">
    <property type="entry name" value="FixH"/>
    <property type="match status" value="1"/>
</dbReference>
<dbReference type="EMBL" id="QOVL01000005">
    <property type="protein sequence ID" value="RXG31937.1"/>
    <property type="molecule type" value="Genomic_DNA"/>
</dbReference>
<keyword evidence="1" id="KW-0472">Membrane</keyword>
<accession>A0A4Q0PN72</accession>
<sequence length="148" mass="17179">MRINWGTGLVIGMALFISFIMFFIITMSTDKKYSYDLVAEDYYKKELQLQEDIDAATNEAELKTPVIGTKTKAGYVLQFPETFNPKNITGKVFLYRPSGKQLDFDIPIELSTSNLLIPDNRLLDGRWNITVNWEYEGKKYHFQKAIIY</sequence>
<dbReference type="RefSeq" id="WP_073098420.1">
    <property type="nucleotide sequence ID" value="NZ_QOVL01000005.1"/>
</dbReference>
<dbReference type="Proteomes" id="UP000290608">
    <property type="component" value="Unassembled WGS sequence"/>
</dbReference>
<organism evidence="2 3">
    <name type="scientific">Leeuwenhoekiella marinoflava</name>
    <dbReference type="NCBI Taxonomy" id="988"/>
    <lineage>
        <taxon>Bacteria</taxon>
        <taxon>Pseudomonadati</taxon>
        <taxon>Bacteroidota</taxon>
        <taxon>Flavobacteriia</taxon>
        <taxon>Flavobacteriales</taxon>
        <taxon>Flavobacteriaceae</taxon>
        <taxon>Leeuwenhoekiella</taxon>
    </lineage>
</organism>
<protein>
    <submittedName>
        <fullName evidence="2">Nitrogen fixation protein FixH</fullName>
    </submittedName>
</protein>
<keyword evidence="1" id="KW-0812">Transmembrane</keyword>
<comment type="caution">
    <text evidence="2">The sequence shown here is derived from an EMBL/GenBank/DDBJ whole genome shotgun (WGS) entry which is preliminary data.</text>
</comment>
<feature type="transmembrane region" description="Helical" evidence="1">
    <location>
        <begin position="6"/>
        <end position="25"/>
    </location>
</feature>
<dbReference type="AlphaFoldDB" id="A0A4Q0PN72"/>
<keyword evidence="1" id="KW-1133">Transmembrane helix</keyword>
<name>A0A4Q0PN72_9FLAO</name>